<dbReference type="PRINTS" id="PR00953">
    <property type="entry name" value="TYPE3IMRPROT"/>
</dbReference>
<evidence type="ECO:0000313" key="11">
    <source>
        <dbReference type="EMBL" id="MBF8177141.1"/>
    </source>
</evidence>
<comment type="subcellular location">
    <subcellularLocation>
        <location evidence="10">Cell membrane</location>
        <topology evidence="10">Multi-pass membrane protein</topology>
    </subcellularLocation>
    <subcellularLocation>
        <location evidence="10">Bacterial flagellum basal body</location>
    </subcellularLocation>
</comment>
<feature type="transmembrane region" description="Helical" evidence="10">
    <location>
        <begin position="12"/>
        <end position="32"/>
    </location>
</feature>
<keyword evidence="12" id="KW-1185">Reference proteome</keyword>
<organism evidence="11 12">
    <name type="scientific">Herminiimonas contaminans</name>
    <dbReference type="NCBI Taxonomy" id="1111140"/>
    <lineage>
        <taxon>Bacteria</taxon>
        <taxon>Pseudomonadati</taxon>
        <taxon>Pseudomonadota</taxon>
        <taxon>Betaproteobacteria</taxon>
        <taxon>Burkholderiales</taxon>
        <taxon>Oxalobacteraceae</taxon>
        <taxon>Herminiimonas</taxon>
    </lineage>
</organism>
<dbReference type="NCBIfam" id="TIGR01400">
    <property type="entry name" value="fliR"/>
    <property type="match status" value="1"/>
</dbReference>
<dbReference type="PANTHER" id="PTHR30065:SF8">
    <property type="entry name" value="FLAGELLAR BIOSYNTHETIC PROTEIN FLIR"/>
    <property type="match status" value="1"/>
</dbReference>
<evidence type="ECO:0000256" key="3">
    <source>
        <dbReference type="ARBA" id="ARBA00021717"/>
    </source>
</evidence>
<reference evidence="11 12" key="1">
    <citation type="submission" date="2020-11" db="EMBL/GenBank/DDBJ databases">
        <title>WGS of Herminiimonas contaminans strain Marseille-Q4544 isolated from planarians Schmidtea mediterranea.</title>
        <authorList>
            <person name="Kangale L."/>
        </authorList>
    </citation>
    <scope>NUCLEOTIDE SEQUENCE [LARGE SCALE GENOMIC DNA]</scope>
    <source>
        <strain evidence="11 12">Marseille-Q4544</strain>
    </source>
</reference>
<dbReference type="InterPro" id="IPR006303">
    <property type="entry name" value="FliR"/>
</dbReference>
<evidence type="ECO:0000256" key="4">
    <source>
        <dbReference type="ARBA" id="ARBA00022475"/>
    </source>
</evidence>
<evidence type="ECO:0000256" key="9">
    <source>
        <dbReference type="NCBIfam" id="TIGR01400"/>
    </source>
</evidence>
<feature type="transmembrane region" description="Helical" evidence="10">
    <location>
        <begin position="67"/>
        <end position="88"/>
    </location>
</feature>
<accession>A0ABS0EQK3</accession>
<keyword evidence="7 10" id="KW-0472">Membrane</keyword>
<evidence type="ECO:0000256" key="2">
    <source>
        <dbReference type="ARBA" id="ARBA00009772"/>
    </source>
</evidence>
<dbReference type="InterPro" id="IPR002010">
    <property type="entry name" value="T3SS_IM_R"/>
</dbReference>
<dbReference type="PANTHER" id="PTHR30065">
    <property type="entry name" value="FLAGELLAR BIOSYNTHETIC PROTEIN FLIR"/>
    <property type="match status" value="1"/>
</dbReference>
<proteinExistence type="inferred from homology"/>
<keyword evidence="11" id="KW-0966">Cell projection</keyword>
<dbReference type="RefSeq" id="WP_195874948.1">
    <property type="nucleotide sequence ID" value="NZ_JADOEL010000003.1"/>
</dbReference>
<feature type="transmembrane region" description="Helical" evidence="10">
    <location>
        <begin position="129"/>
        <end position="152"/>
    </location>
</feature>
<evidence type="ECO:0000256" key="7">
    <source>
        <dbReference type="ARBA" id="ARBA00023136"/>
    </source>
</evidence>
<comment type="caution">
    <text evidence="11">The sequence shown here is derived from an EMBL/GenBank/DDBJ whole genome shotgun (WGS) entry which is preliminary data.</text>
</comment>
<feature type="transmembrane region" description="Helical" evidence="10">
    <location>
        <begin position="214"/>
        <end position="238"/>
    </location>
</feature>
<evidence type="ECO:0000256" key="1">
    <source>
        <dbReference type="ARBA" id="ARBA00002578"/>
    </source>
</evidence>
<keyword evidence="11" id="KW-0282">Flagellum</keyword>
<evidence type="ECO:0000313" key="12">
    <source>
        <dbReference type="Proteomes" id="UP000657372"/>
    </source>
</evidence>
<sequence>MISITSAELNTWIAAFLWPLTRIIGMISVAPLFGNVSVPARVKIGLGIMLALIISPTVPAIPSLDPLSLPGFLILAQQLIIGLAIGFAMRITFAGVEMAGEIIGMTMGLGFASFFDPQTRARSSAISQFLALLTLMIYLATNLHLVVLSTLAQTFDMLPISSSFVSAGGMLEVVKWGGRIFSAGVQLSLPVVAALLITNIALGILTRAAPQLNIFGIGFPITIGVGFIMIGIVLPYLMNPIINLIQEGIDAMGWITMAMTPLS</sequence>
<dbReference type="Pfam" id="PF01311">
    <property type="entry name" value="Bac_export_1"/>
    <property type="match status" value="1"/>
</dbReference>
<feature type="transmembrane region" description="Helical" evidence="10">
    <location>
        <begin position="44"/>
        <end position="61"/>
    </location>
</feature>
<gene>
    <name evidence="11" type="primary">fliR</name>
    <name evidence="11" type="ORF">IXC47_05550</name>
</gene>
<dbReference type="EMBL" id="JADOEL010000003">
    <property type="protein sequence ID" value="MBF8177141.1"/>
    <property type="molecule type" value="Genomic_DNA"/>
</dbReference>
<evidence type="ECO:0000256" key="8">
    <source>
        <dbReference type="ARBA" id="ARBA00023143"/>
    </source>
</evidence>
<keyword evidence="11" id="KW-0969">Cilium</keyword>
<comment type="similarity">
    <text evidence="2 10">Belongs to the FliR/MopE/SpaR family.</text>
</comment>
<keyword evidence="8 10" id="KW-0975">Bacterial flagellum</keyword>
<evidence type="ECO:0000256" key="10">
    <source>
        <dbReference type="RuleBase" id="RU362071"/>
    </source>
</evidence>
<protein>
    <recommendedName>
        <fullName evidence="3 9">Flagellar biosynthetic protein FliR</fullName>
    </recommendedName>
</protein>
<name>A0ABS0EQK3_9BURK</name>
<keyword evidence="5 10" id="KW-0812">Transmembrane</keyword>
<keyword evidence="4 10" id="KW-1003">Cell membrane</keyword>
<feature type="transmembrane region" description="Helical" evidence="10">
    <location>
        <begin position="180"/>
        <end position="202"/>
    </location>
</feature>
<dbReference type="Proteomes" id="UP000657372">
    <property type="component" value="Unassembled WGS sequence"/>
</dbReference>
<evidence type="ECO:0000256" key="6">
    <source>
        <dbReference type="ARBA" id="ARBA00022989"/>
    </source>
</evidence>
<keyword evidence="6 10" id="KW-1133">Transmembrane helix</keyword>
<comment type="function">
    <text evidence="1 10">Role in flagellar biosynthesis.</text>
</comment>
<evidence type="ECO:0000256" key="5">
    <source>
        <dbReference type="ARBA" id="ARBA00022692"/>
    </source>
</evidence>